<feature type="transmembrane region" description="Helical" evidence="5">
    <location>
        <begin position="283"/>
        <end position="301"/>
    </location>
</feature>
<reference evidence="9 10" key="1">
    <citation type="submission" date="2019-06" db="EMBL/GenBank/DDBJ databases">
        <title>A chromosomal-level reference genome of Carpinus fangiana (Coryloideae, Betulaceae).</title>
        <authorList>
            <person name="Yang X."/>
            <person name="Wang Z."/>
            <person name="Zhang L."/>
            <person name="Hao G."/>
            <person name="Liu J."/>
            <person name="Yang Y."/>
        </authorList>
    </citation>
    <scope>NUCLEOTIDE SEQUENCE [LARGE SCALE GENOMIC DNA]</scope>
    <source>
        <strain evidence="9">Cfa_2016G</strain>
        <tissue evidence="9">Leaf</tissue>
    </source>
</reference>
<gene>
    <name evidence="9" type="ORF">FH972_004878</name>
</gene>
<feature type="transmembrane region" description="Helical" evidence="5">
    <location>
        <begin position="340"/>
        <end position="359"/>
    </location>
</feature>
<sequence length="441" mass="47792">MSPGYLLWLSLVAIIWLQSLNGTNTNFPSYYPNSSSSSPFPKFNSVTLPSPLMPENSSVSCLGLPLLIYPFGVIVRNFPSDSQIPVGITTSYQGLSAKIYTDIVHAAAPHKPHKTAKAHLLLSSISPAIGCVIAAPLFAKNIDVVGRLRARSKKVGFFLLLLIIALLTGIYSVINSLGLTSRKLSPVAGAVVIAVFLLAPLLVPIIYLTGLNRLMKEEGEDDTETREVVPVGVMLHVESRGYSGTTDFVSWCSSFVFFGRLIPSLMDYYFFSRRKYMTISGPVSLVVYMPLIAGAFFFLLLDTKMALYVNTAIIGAYTRAITSVAVTITKELFGTNGISANYNLVIVNIPAGSFAYGYVASLLYRKEGKGDGTCMGMECYNTTFILWGSPSTVKSGAVALHSHACTISLSFLAVKKSSQAERRSGRDRVITLRRSSTLGHS</sequence>
<protein>
    <submittedName>
        <fullName evidence="9">Uncharacterized protein</fullName>
    </submittedName>
</protein>
<feature type="domain" description="Nodulin-like" evidence="7">
    <location>
        <begin position="75"/>
        <end position="205"/>
    </location>
</feature>
<dbReference type="InterPro" id="IPR010658">
    <property type="entry name" value="Nodulin-like"/>
</dbReference>
<feature type="transmembrane region" description="Helical" evidence="5">
    <location>
        <begin position="155"/>
        <end position="174"/>
    </location>
</feature>
<dbReference type="OrthoDB" id="410267at2759"/>
<keyword evidence="6" id="KW-0732">Signal</keyword>
<feature type="chain" id="PRO_5024326389" evidence="6">
    <location>
        <begin position="23"/>
        <end position="441"/>
    </location>
</feature>
<feature type="domain" description="NFD4 C-terminal" evidence="8">
    <location>
        <begin position="237"/>
        <end position="406"/>
    </location>
</feature>
<evidence type="ECO:0000313" key="10">
    <source>
        <dbReference type="Proteomes" id="UP000327013"/>
    </source>
</evidence>
<dbReference type="AlphaFoldDB" id="A0A5N6QMI6"/>
<dbReference type="PANTHER" id="PTHR21576:SF11">
    <property type="entry name" value="MAJOR FACILITATOR SUPERFAMILY PROTEIN"/>
    <property type="match status" value="1"/>
</dbReference>
<evidence type="ECO:0000256" key="3">
    <source>
        <dbReference type="ARBA" id="ARBA00022989"/>
    </source>
</evidence>
<comment type="subcellular location">
    <subcellularLocation>
        <location evidence="1">Membrane</location>
        <topology evidence="1">Multi-pass membrane protein</topology>
    </subcellularLocation>
</comment>
<dbReference type="Pfam" id="PF23262">
    <property type="entry name" value="NFD4_C"/>
    <property type="match status" value="1"/>
</dbReference>
<feature type="transmembrane region" description="Helical" evidence="5">
    <location>
        <begin position="120"/>
        <end position="139"/>
    </location>
</feature>
<evidence type="ECO:0000259" key="8">
    <source>
        <dbReference type="Pfam" id="PF23262"/>
    </source>
</evidence>
<keyword evidence="4 5" id="KW-0472">Membrane</keyword>
<evidence type="ECO:0000256" key="2">
    <source>
        <dbReference type="ARBA" id="ARBA00022692"/>
    </source>
</evidence>
<dbReference type="Pfam" id="PF06813">
    <property type="entry name" value="Nodulin-like"/>
    <property type="match status" value="1"/>
</dbReference>
<organism evidence="9 10">
    <name type="scientific">Carpinus fangiana</name>
    <dbReference type="NCBI Taxonomy" id="176857"/>
    <lineage>
        <taxon>Eukaryota</taxon>
        <taxon>Viridiplantae</taxon>
        <taxon>Streptophyta</taxon>
        <taxon>Embryophyta</taxon>
        <taxon>Tracheophyta</taxon>
        <taxon>Spermatophyta</taxon>
        <taxon>Magnoliopsida</taxon>
        <taxon>eudicotyledons</taxon>
        <taxon>Gunneridae</taxon>
        <taxon>Pentapetalae</taxon>
        <taxon>rosids</taxon>
        <taxon>fabids</taxon>
        <taxon>Fagales</taxon>
        <taxon>Betulaceae</taxon>
        <taxon>Carpinus</taxon>
    </lineage>
</organism>
<accession>A0A5N6QMI6</accession>
<keyword evidence="10" id="KW-1185">Reference proteome</keyword>
<dbReference type="PANTHER" id="PTHR21576">
    <property type="entry name" value="UNCHARACTERIZED NODULIN-LIKE PROTEIN"/>
    <property type="match status" value="1"/>
</dbReference>
<evidence type="ECO:0000256" key="4">
    <source>
        <dbReference type="ARBA" id="ARBA00023136"/>
    </source>
</evidence>
<feature type="transmembrane region" description="Helical" evidence="5">
    <location>
        <begin position="186"/>
        <end position="207"/>
    </location>
</feature>
<feature type="transmembrane region" description="Helical" evidence="5">
    <location>
        <begin position="307"/>
        <end position="328"/>
    </location>
</feature>
<feature type="transmembrane region" description="Helical" evidence="5">
    <location>
        <begin position="248"/>
        <end position="271"/>
    </location>
</feature>
<evidence type="ECO:0000256" key="5">
    <source>
        <dbReference type="SAM" id="Phobius"/>
    </source>
</evidence>
<dbReference type="Proteomes" id="UP000327013">
    <property type="component" value="Chromosome 2"/>
</dbReference>
<name>A0A5N6QMI6_9ROSI</name>
<dbReference type="GO" id="GO:0016020">
    <property type="term" value="C:membrane"/>
    <property type="evidence" value="ECO:0007669"/>
    <property type="project" value="UniProtKB-SubCell"/>
</dbReference>
<keyword evidence="3 5" id="KW-1133">Transmembrane helix</keyword>
<evidence type="ECO:0000256" key="1">
    <source>
        <dbReference type="ARBA" id="ARBA00004141"/>
    </source>
</evidence>
<proteinExistence type="predicted"/>
<dbReference type="EMBL" id="CM017322">
    <property type="protein sequence ID" value="KAE8008357.1"/>
    <property type="molecule type" value="Genomic_DNA"/>
</dbReference>
<evidence type="ECO:0000313" key="9">
    <source>
        <dbReference type="EMBL" id="KAE8008357.1"/>
    </source>
</evidence>
<evidence type="ECO:0000256" key="6">
    <source>
        <dbReference type="SAM" id="SignalP"/>
    </source>
</evidence>
<dbReference type="InterPro" id="IPR056555">
    <property type="entry name" value="NFD4_C"/>
</dbReference>
<feature type="signal peptide" evidence="6">
    <location>
        <begin position="1"/>
        <end position="22"/>
    </location>
</feature>
<keyword evidence="2 5" id="KW-0812">Transmembrane</keyword>
<evidence type="ECO:0000259" key="7">
    <source>
        <dbReference type="Pfam" id="PF06813"/>
    </source>
</evidence>